<organism evidence="13 14">
    <name type="scientific">Apostasia shenzhenica</name>
    <dbReference type="NCBI Taxonomy" id="1088818"/>
    <lineage>
        <taxon>Eukaryota</taxon>
        <taxon>Viridiplantae</taxon>
        <taxon>Streptophyta</taxon>
        <taxon>Embryophyta</taxon>
        <taxon>Tracheophyta</taxon>
        <taxon>Spermatophyta</taxon>
        <taxon>Magnoliopsida</taxon>
        <taxon>Liliopsida</taxon>
        <taxon>Asparagales</taxon>
        <taxon>Orchidaceae</taxon>
        <taxon>Apostasioideae</taxon>
        <taxon>Apostasia</taxon>
    </lineage>
</organism>
<comment type="similarity">
    <text evidence="11">Belongs to the cytochrome P450 family.</text>
</comment>
<dbReference type="CDD" id="cd11075">
    <property type="entry name" value="CYP77_89"/>
    <property type="match status" value="1"/>
</dbReference>
<evidence type="ECO:0000313" key="14">
    <source>
        <dbReference type="Proteomes" id="UP000236161"/>
    </source>
</evidence>
<dbReference type="InterPro" id="IPR036396">
    <property type="entry name" value="Cyt_P450_sf"/>
</dbReference>
<evidence type="ECO:0000256" key="11">
    <source>
        <dbReference type="RuleBase" id="RU000461"/>
    </source>
</evidence>
<dbReference type="InterPro" id="IPR001128">
    <property type="entry name" value="Cyt_P450"/>
</dbReference>
<dbReference type="PROSITE" id="PS00086">
    <property type="entry name" value="CYTOCHROME_P450"/>
    <property type="match status" value="1"/>
</dbReference>
<dbReference type="Proteomes" id="UP000236161">
    <property type="component" value="Unassembled WGS sequence"/>
</dbReference>
<dbReference type="InterPro" id="IPR051103">
    <property type="entry name" value="Plant_metabolite_P450s"/>
</dbReference>
<dbReference type="InterPro" id="IPR017972">
    <property type="entry name" value="Cyt_P450_CS"/>
</dbReference>
<dbReference type="FunFam" id="1.10.630.10:FF:000012">
    <property type="entry name" value="Cytochrome P450 family protein"/>
    <property type="match status" value="1"/>
</dbReference>
<name>A0A2I0BEU6_9ASPA</name>
<keyword evidence="5" id="KW-1133">Transmembrane helix</keyword>
<dbReference type="AlphaFoldDB" id="A0A2I0BEU6"/>
<dbReference type="OrthoDB" id="1055148at2759"/>
<dbReference type="Pfam" id="PF00067">
    <property type="entry name" value="p450"/>
    <property type="match status" value="1"/>
</dbReference>
<keyword evidence="14" id="KW-1185">Reference proteome</keyword>
<dbReference type="GO" id="GO:0016020">
    <property type="term" value="C:membrane"/>
    <property type="evidence" value="ECO:0007669"/>
    <property type="project" value="UniProtKB-SubCell"/>
</dbReference>
<keyword evidence="6 11" id="KW-0560">Oxidoreductase</keyword>
<dbReference type="InterPro" id="IPR002401">
    <property type="entry name" value="Cyt_P450_E_grp-I"/>
</dbReference>
<keyword evidence="9" id="KW-0472">Membrane</keyword>
<dbReference type="Gene3D" id="1.10.630.10">
    <property type="entry name" value="Cytochrome P450"/>
    <property type="match status" value="1"/>
</dbReference>
<evidence type="ECO:0000256" key="10">
    <source>
        <dbReference type="PIRSR" id="PIRSR602401-1"/>
    </source>
</evidence>
<evidence type="ECO:0000256" key="9">
    <source>
        <dbReference type="ARBA" id="ARBA00023136"/>
    </source>
</evidence>
<accession>A0A2I0BEU6</accession>
<evidence type="ECO:0000256" key="4">
    <source>
        <dbReference type="ARBA" id="ARBA00022723"/>
    </source>
</evidence>
<comment type="subcellular location">
    <subcellularLocation>
        <location evidence="1">Membrane</location>
        <topology evidence="1">Single-pass membrane protein</topology>
    </subcellularLocation>
</comment>
<evidence type="ECO:0000256" key="6">
    <source>
        <dbReference type="ARBA" id="ARBA00023002"/>
    </source>
</evidence>
<evidence type="ECO:0000256" key="8">
    <source>
        <dbReference type="ARBA" id="ARBA00023033"/>
    </source>
</evidence>
<proteinExistence type="inferred from homology"/>
<evidence type="ECO:0000256" key="5">
    <source>
        <dbReference type="ARBA" id="ARBA00022989"/>
    </source>
</evidence>
<evidence type="ECO:0000313" key="13">
    <source>
        <dbReference type="EMBL" id="PKA66308.1"/>
    </source>
</evidence>
<sequence length="532" mass="59973">MEPWLSSLLLLLLLSLPLSFILARRRSKTSHPPLPPSQSPLPVLAHLILQRRSFFEIVHLIRRFHDTHGPIFSLSLLPGARPDVFISDASLAHAALIHHGAAFADRPLPREPNIFLTCGSRDISSSPYGPLWRLLRRNLSAQILHPTRIRLFAPARSSVLRLLLDKLRSESAGGGGRAVVLKDIFRQTMFCLLVLICFGEKLGESEIREIELPLEFLLRTFTSFNVFGVLPAATKVLFRRRWEKIVGARRRQAEVFLPLIRARQGRMENRGTGGGPGSLDYCYVDSLLELRLPDEGGRGLTDDEMVQLCHEFLTGGVDTTATLLEWTMAELVKHQDLQSKLLSEINSVVGGEDEIKEDDLERMPYLKAVVMEALRRHPPGHYVLPHAVAEDVVLNGYLIPAKTEVHVAVADVNWDERKWEDPMEFRPARFLAGGEGEGVDITGSREIKMMPFGAGRRMCPGYGLAMLHMEFFVANLVREFEWSVEEGEVVDMSETLEFTTVMKNPLQSQVIPRRKIEEVDTRDCNNIGVAFR</sequence>
<dbReference type="PANTHER" id="PTHR24298">
    <property type="entry name" value="FLAVONOID 3'-MONOOXYGENASE-RELATED"/>
    <property type="match status" value="1"/>
</dbReference>
<evidence type="ECO:0000256" key="12">
    <source>
        <dbReference type="SAM" id="SignalP"/>
    </source>
</evidence>
<evidence type="ECO:0000256" key="3">
    <source>
        <dbReference type="ARBA" id="ARBA00022692"/>
    </source>
</evidence>
<keyword evidence="7 10" id="KW-0408">Iron</keyword>
<comment type="cofactor">
    <cofactor evidence="10">
        <name>heme</name>
        <dbReference type="ChEBI" id="CHEBI:30413"/>
    </cofactor>
</comment>
<gene>
    <name evidence="13" type="primary">CYP89A2</name>
    <name evidence="13" type="ORF">AXF42_Ash007005</name>
</gene>
<dbReference type="PRINTS" id="PR00463">
    <property type="entry name" value="EP450I"/>
</dbReference>
<dbReference type="GO" id="GO:0005506">
    <property type="term" value="F:iron ion binding"/>
    <property type="evidence" value="ECO:0007669"/>
    <property type="project" value="InterPro"/>
</dbReference>
<dbReference type="GO" id="GO:0016709">
    <property type="term" value="F:oxidoreductase activity, acting on paired donors, with incorporation or reduction of molecular oxygen, NAD(P)H as one donor, and incorporation of one atom of oxygen"/>
    <property type="evidence" value="ECO:0007669"/>
    <property type="project" value="TreeGrafter"/>
</dbReference>
<evidence type="ECO:0000256" key="7">
    <source>
        <dbReference type="ARBA" id="ARBA00023004"/>
    </source>
</evidence>
<dbReference type="STRING" id="1088818.A0A2I0BEU6"/>
<dbReference type="PANTHER" id="PTHR24298:SF800">
    <property type="entry name" value="CYTOCHROME P450 89A2-RELATED"/>
    <property type="match status" value="1"/>
</dbReference>
<dbReference type="SUPFAM" id="SSF48264">
    <property type="entry name" value="Cytochrome P450"/>
    <property type="match status" value="1"/>
</dbReference>
<dbReference type="EMBL" id="KZ451886">
    <property type="protein sequence ID" value="PKA66308.1"/>
    <property type="molecule type" value="Genomic_DNA"/>
</dbReference>
<feature type="signal peptide" evidence="12">
    <location>
        <begin position="1"/>
        <end position="23"/>
    </location>
</feature>
<dbReference type="GO" id="GO:0020037">
    <property type="term" value="F:heme binding"/>
    <property type="evidence" value="ECO:0007669"/>
    <property type="project" value="InterPro"/>
</dbReference>
<protein>
    <submittedName>
        <fullName evidence="13">Cytochrome P450 89A2</fullName>
    </submittedName>
</protein>
<feature type="binding site" description="axial binding residue" evidence="10">
    <location>
        <position position="459"/>
    </location>
    <ligand>
        <name>heme</name>
        <dbReference type="ChEBI" id="CHEBI:30413"/>
    </ligand>
    <ligandPart>
        <name>Fe</name>
        <dbReference type="ChEBI" id="CHEBI:18248"/>
    </ligandPart>
</feature>
<keyword evidence="8 11" id="KW-0503">Monooxygenase</keyword>
<keyword evidence="3" id="KW-0812">Transmembrane</keyword>
<evidence type="ECO:0000256" key="2">
    <source>
        <dbReference type="ARBA" id="ARBA00022617"/>
    </source>
</evidence>
<keyword evidence="12" id="KW-0732">Signal</keyword>
<evidence type="ECO:0000256" key="1">
    <source>
        <dbReference type="ARBA" id="ARBA00004167"/>
    </source>
</evidence>
<dbReference type="PRINTS" id="PR00385">
    <property type="entry name" value="P450"/>
</dbReference>
<feature type="chain" id="PRO_5014134750" evidence="12">
    <location>
        <begin position="24"/>
        <end position="532"/>
    </location>
</feature>
<keyword evidence="4 10" id="KW-0479">Metal-binding</keyword>
<keyword evidence="2 10" id="KW-0349">Heme</keyword>
<reference evidence="13 14" key="1">
    <citation type="journal article" date="2017" name="Nature">
        <title>The Apostasia genome and the evolution of orchids.</title>
        <authorList>
            <person name="Zhang G.Q."/>
            <person name="Liu K.W."/>
            <person name="Li Z."/>
            <person name="Lohaus R."/>
            <person name="Hsiao Y.Y."/>
            <person name="Niu S.C."/>
            <person name="Wang J.Y."/>
            <person name="Lin Y.C."/>
            <person name="Xu Q."/>
            <person name="Chen L.J."/>
            <person name="Yoshida K."/>
            <person name="Fujiwara S."/>
            <person name="Wang Z.W."/>
            <person name="Zhang Y.Q."/>
            <person name="Mitsuda N."/>
            <person name="Wang M."/>
            <person name="Liu G.H."/>
            <person name="Pecoraro L."/>
            <person name="Huang H.X."/>
            <person name="Xiao X.J."/>
            <person name="Lin M."/>
            <person name="Wu X.Y."/>
            <person name="Wu W.L."/>
            <person name="Chen Y.Y."/>
            <person name="Chang S.B."/>
            <person name="Sakamoto S."/>
            <person name="Ohme-Takagi M."/>
            <person name="Yagi M."/>
            <person name="Zeng S.J."/>
            <person name="Shen C.Y."/>
            <person name="Yeh C.M."/>
            <person name="Luo Y.B."/>
            <person name="Tsai W.C."/>
            <person name="Van de Peer Y."/>
            <person name="Liu Z.J."/>
        </authorList>
    </citation>
    <scope>NUCLEOTIDE SEQUENCE [LARGE SCALE GENOMIC DNA]</scope>
    <source>
        <strain evidence="14">cv. Shenzhen</strain>
        <tissue evidence="13">Stem</tissue>
    </source>
</reference>